<dbReference type="Proteomes" id="UP000177309">
    <property type="component" value="Unassembled WGS sequence"/>
</dbReference>
<dbReference type="InterPro" id="IPR014942">
    <property type="entry name" value="AbiEii"/>
</dbReference>
<evidence type="ECO:0000313" key="2">
    <source>
        <dbReference type="Proteomes" id="UP000177309"/>
    </source>
</evidence>
<sequence length="260" mass="30071">MLGWEQIKDYFPQELAKLNPKGILVEYLQYEILDSIFKQAGSEKLSFIGGTAIRIINNSQRFSEDLDFDNFGLSAKGFHLLLEKACAEMKLKGFELEREFVSQAPHYHCYIKFPALLNQLKISGHKDEKILVSIDAETKKKIFKPEIKALNKFGVFRNLPVNPATVLLAQKLLAILYRKREKGRDFYDASFLWGLAEPDYIYLKKLTDLEPAGFKQKLLSRCQKLNYKALANDVAPFLFSREQTERVLSFKSFIEEKIKD</sequence>
<organism evidence="1 2">
    <name type="scientific">candidate division WOR-1 bacterium RIFOXYC2_FULL_41_25</name>
    <dbReference type="NCBI Taxonomy" id="1802586"/>
    <lineage>
        <taxon>Bacteria</taxon>
        <taxon>Bacillati</taxon>
        <taxon>Saganbacteria</taxon>
    </lineage>
</organism>
<proteinExistence type="predicted"/>
<comment type="caution">
    <text evidence="1">The sequence shown here is derived from an EMBL/GenBank/DDBJ whole genome shotgun (WGS) entry which is preliminary data.</text>
</comment>
<name>A0A1F4TNL3_UNCSA</name>
<dbReference type="EMBL" id="MEUI01000030">
    <property type="protein sequence ID" value="OGC33633.1"/>
    <property type="molecule type" value="Genomic_DNA"/>
</dbReference>
<dbReference type="AlphaFoldDB" id="A0A1F4TNL3"/>
<evidence type="ECO:0008006" key="3">
    <source>
        <dbReference type="Google" id="ProtNLM"/>
    </source>
</evidence>
<dbReference type="Gene3D" id="3.10.450.620">
    <property type="entry name" value="JHP933, nucleotidyltransferase-like core domain"/>
    <property type="match status" value="1"/>
</dbReference>
<evidence type="ECO:0000313" key="1">
    <source>
        <dbReference type="EMBL" id="OGC33633.1"/>
    </source>
</evidence>
<protein>
    <recommendedName>
        <fullName evidence="3">Nucleotidyltransferase</fullName>
    </recommendedName>
</protein>
<gene>
    <name evidence="1" type="ORF">A2462_02160</name>
</gene>
<reference evidence="1 2" key="1">
    <citation type="journal article" date="2016" name="Nat. Commun.">
        <title>Thousands of microbial genomes shed light on interconnected biogeochemical processes in an aquifer system.</title>
        <authorList>
            <person name="Anantharaman K."/>
            <person name="Brown C.T."/>
            <person name="Hug L.A."/>
            <person name="Sharon I."/>
            <person name="Castelle C.J."/>
            <person name="Probst A.J."/>
            <person name="Thomas B.C."/>
            <person name="Singh A."/>
            <person name="Wilkins M.J."/>
            <person name="Karaoz U."/>
            <person name="Brodie E.L."/>
            <person name="Williams K.H."/>
            <person name="Hubbard S.S."/>
            <person name="Banfield J.F."/>
        </authorList>
    </citation>
    <scope>NUCLEOTIDE SEQUENCE [LARGE SCALE GENOMIC DNA]</scope>
</reference>
<accession>A0A1F4TNL3</accession>
<dbReference type="Pfam" id="PF08843">
    <property type="entry name" value="AbiEii"/>
    <property type="match status" value="1"/>
</dbReference>